<proteinExistence type="predicted"/>
<dbReference type="STRING" id="1855912.LuPra_05072"/>
<keyword evidence="3" id="KW-1185">Reference proteome</keyword>
<reference evidence="3" key="2">
    <citation type="submission" date="2016-04" db="EMBL/GenBank/DDBJ databases">
        <title>First Complete Genome Sequence of a Subdivision 6 Acidobacterium.</title>
        <authorList>
            <person name="Huang S."/>
            <person name="Vieira S."/>
            <person name="Bunk B."/>
            <person name="Riedel T."/>
            <person name="Sproeer C."/>
            <person name="Overmann J."/>
        </authorList>
    </citation>
    <scope>NUCLEOTIDE SEQUENCE [LARGE SCALE GENOMIC DNA]</scope>
    <source>
        <strain evidence="3">DSM 100886 HEG_-6_39</strain>
    </source>
</reference>
<reference evidence="2 3" key="1">
    <citation type="journal article" date="2016" name="Genome Announc.">
        <title>First Complete Genome Sequence of a Subdivision 6 Acidobacterium Strain.</title>
        <authorList>
            <person name="Huang S."/>
            <person name="Vieira S."/>
            <person name="Bunk B."/>
            <person name="Riedel T."/>
            <person name="Sproer C."/>
            <person name="Overmann J."/>
        </authorList>
    </citation>
    <scope>NUCLEOTIDE SEQUENCE [LARGE SCALE GENOMIC DNA]</scope>
    <source>
        <strain evidence="3">DSM 100886 HEG_-6_39</strain>
    </source>
</reference>
<feature type="region of interest" description="Disordered" evidence="1">
    <location>
        <begin position="371"/>
        <end position="395"/>
    </location>
</feature>
<name>A0A143PSV2_LUTPR</name>
<accession>A0A143PSV2</accession>
<dbReference type="Pfam" id="PF13692">
    <property type="entry name" value="Glyco_trans_1_4"/>
    <property type="match status" value="1"/>
</dbReference>
<evidence type="ECO:0000256" key="1">
    <source>
        <dbReference type="SAM" id="MobiDB-lite"/>
    </source>
</evidence>
<dbReference type="Proteomes" id="UP000076079">
    <property type="component" value="Chromosome"/>
</dbReference>
<dbReference type="PANTHER" id="PTHR12526">
    <property type="entry name" value="GLYCOSYLTRANSFERASE"/>
    <property type="match status" value="1"/>
</dbReference>
<evidence type="ECO:0000313" key="3">
    <source>
        <dbReference type="Proteomes" id="UP000076079"/>
    </source>
</evidence>
<sequence>MSNSGEAMSDLICFSHLRWHFVWQRPQHLLSRASQDRRVWFVEEPQTAEGEPRLEIVPVNPQLSVVTPQLPLRLDEAAQRLALQGLMESWWRTRAFDMPLTWYYTPMAWAFSSTLPAGVVVYDCMDELSLFQGAPPALRALEQQLLARADLVFTGGRSLYEAKKHQHKSVHAFPSSVDVGHFAAARHWRGARPLDQDGVPRPRIGFFGVIDERLDIGLLRGLAAVRPDYHFVMLGPTAKVDPASLPSAPNVHYLGMKGYDELPAYLAGWDVAMLPFARNDATRFISPTKTPEYLAAGRPVVSTSIADVVEPYGERGFVRIADDPWTFARAIDNALADGPERLQRVDTFLSTMSWDRTWQGMQALIEMASRPVAPTGRPGSTHAGPTDPVFAGPAA</sequence>
<evidence type="ECO:0000313" key="2">
    <source>
        <dbReference type="EMBL" id="AMY11807.1"/>
    </source>
</evidence>
<dbReference type="RefSeq" id="WP_234800545.1">
    <property type="nucleotide sequence ID" value="NZ_CP015136.1"/>
</dbReference>
<dbReference type="KEGG" id="abac:LuPra_05072"/>
<dbReference type="CDD" id="cd04950">
    <property type="entry name" value="GT4_TuaH-like"/>
    <property type="match status" value="1"/>
</dbReference>
<dbReference type="AlphaFoldDB" id="A0A143PSV2"/>
<dbReference type="PATRIC" id="fig|1813736.3.peg.5328"/>
<dbReference type="GO" id="GO:0016757">
    <property type="term" value="F:glycosyltransferase activity"/>
    <property type="evidence" value="ECO:0007669"/>
    <property type="project" value="UniProtKB-KW"/>
</dbReference>
<dbReference type="Gene3D" id="3.40.50.11010">
    <property type="match status" value="1"/>
</dbReference>
<dbReference type="EC" id="2.4.-.-" evidence="2"/>
<gene>
    <name evidence="2" type="primary">tuaH</name>
    <name evidence="2" type="ORF">LuPra_05072</name>
</gene>
<dbReference type="Gene3D" id="3.40.50.2000">
    <property type="entry name" value="Glycogen Phosphorylase B"/>
    <property type="match status" value="1"/>
</dbReference>
<protein>
    <submittedName>
        <fullName evidence="2">Teichuronic acid biosynthesis glycosyltransferase TuaH</fullName>
        <ecNumber evidence="2">2.4.-.-</ecNumber>
    </submittedName>
</protein>
<organism evidence="2 3">
    <name type="scientific">Luteitalea pratensis</name>
    <dbReference type="NCBI Taxonomy" id="1855912"/>
    <lineage>
        <taxon>Bacteria</taxon>
        <taxon>Pseudomonadati</taxon>
        <taxon>Acidobacteriota</taxon>
        <taxon>Vicinamibacteria</taxon>
        <taxon>Vicinamibacterales</taxon>
        <taxon>Vicinamibacteraceae</taxon>
        <taxon>Luteitalea</taxon>
    </lineage>
</organism>
<dbReference type="SUPFAM" id="SSF53756">
    <property type="entry name" value="UDP-Glycosyltransferase/glycogen phosphorylase"/>
    <property type="match status" value="1"/>
</dbReference>
<dbReference type="EMBL" id="CP015136">
    <property type="protein sequence ID" value="AMY11807.1"/>
    <property type="molecule type" value="Genomic_DNA"/>
</dbReference>
<keyword evidence="2" id="KW-0328">Glycosyltransferase</keyword>
<dbReference type="PANTHER" id="PTHR12526:SF630">
    <property type="entry name" value="GLYCOSYLTRANSFERASE"/>
    <property type="match status" value="1"/>
</dbReference>
<keyword evidence="2" id="KW-0808">Transferase</keyword>